<dbReference type="RefSeq" id="WP_069570150.1">
    <property type="nucleotide sequence ID" value="NZ_CP017157.1"/>
</dbReference>
<dbReference type="EMBL" id="CP017157">
    <property type="protein sequence ID" value="AOP48018.1"/>
    <property type="molecule type" value="Genomic_DNA"/>
</dbReference>
<keyword evidence="3" id="KW-1185">Reference proteome</keyword>
<name>A0A1D7VNC7_9ACTN</name>
<reference evidence="1 3" key="1">
    <citation type="submission" date="2016-09" db="EMBL/GenBank/DDBJ databases">
        <title>Complete genome sequencing of Streptomyces lydicus 103 and metabolic pathways analysis of antibiotic biosynthesis.</title>
        <authorList>
            <person name="Jia N."/>
            <person name="Ding M.-Z."/>
            <person name="Gao F."/>
            <person name="Yuan Y.-J."/>
        </authorList>
    </citation>
    <scope>NUCLEOTIDE SEQUENCE [LARGE SCALE GENOMIC DNA]</scope>
    <source>
        <strain evidence="1 3">103</strain>
    </source>
</reference>
<evidence type="ECO:0000313" key="2">
    <source>
        <dbReference type="EMBL" id="AOP48018.1"/>
    </source>
</evidence>
<dbReference type="AlphaFoldDB" id="A0A1D7VNC7"/>
<gene>
    <name evidence="1" type="ORF">SL103_18825</name>
    <name evidence="2" type="ORF">SL103_18885</name>
</gene>
<sequence length="78" mass="8595">MFARIEALGSRLLQRLAPEVEAHASSAACDYQYLCVRGTSGCNSTGHTWWKYRLACPDGSTGNWIFGYCDNCTPGDWG</sequence>
<evidence type="ECO:0000313" key="1">
    <source>
        <dbReference type="EMBL" id="AOP48008.1"/>
    </source>
</evidence>
<dbReference type="Proteomes" id="UP000094094">
    <property type="component" value="Chromosome"/>
</dbReference>
<dbReference type="EMBL" id="CP017157">
    <property type="protein sequence ID" value="AOP48008.1"/>
    <property type="molecule type" value="Genomic_DNA"/>
</dbReference>
<accession>A0A1D7VNC7</accession>
<proteinExistence type="predicted"/>
<protein>
    <submittedName>
        <fullName evidence="1">Uncharacterized protein</fullName>
    </submittedName>
</protein>
<dbReference type="OrthoDB" id="4333478at2"/>
<evidence type="ECO:0000313" key="3">
    <source>
        <dbReference type="Proteomes" id="UP000094094"/>
    </source>
</evidence>
<dbReference type="KEGG" id="slc:SL103_18825"/>
<organism evidence="1 3">
    <name type="scientific">Streptomyces lydicus</name>
    <dbReference type="NCBI Taxonomy" id="47763"/>
    <lineage>
        <taxon>Bacteria</taxon>
        <taxon>Bacillati</taxon>
        <taxon>Actinomycetota</taxon>
        <taxon>Actinomycetes</taxon>
        <taxon>Kitasatosporales</taxon>
        <taxon>Streptomycetaceae</taxon>
        <taxon>Streptomyces</taxon>
    </lineage>
</organism>
<dbReference type="KEGG" id="slc:SL103_18885"/>